<evidence type="ECO:0000256" key="8">
    <source>
        <dbReference type="PIRSR" id="PIRSR005096-3"/>
    </source>
</evidence>
<dbReference type="InterPro" id="IPR011013">
    <property type="entry name" value="Gal_mutarotase_sf_dom"/>
</dbReference>
<comment type="caution">
    <text evidence="9">The sequence shown here is derived from an EMBL/GenBank/DDBJ whole genome shotgun (WGS) entry which is preliminary data.</text>
</comment>
<dbReference type="InterPro" id="IPR014718">
    <property type="entry name" value="GH-type_carb-bd"/>
</dbReference>
<dbReference type="NCBIfam" id="NF008277">
    <property type="entry name" value="PRK11055.1"/>
    <property type="match status" value="1"/>
</dbReference>
<dbReference type="InterPro" id="IPR015443">
    <property type="entry name" value="Aldose_1-epimerase"/>
</dbReference>
<reference evidence="9" key="1">
    <citation type="submission" date="2021-08" db="EMBL/GenBank/DDBJ databases">
        <title>WGS assembly of Ceratopteris richardii.</title>
        <authorList>
            <person name="Marchant D.B."/>
            <person name="Chen G."/>
            <person name="Jenkins J."/>
            <person name="Shu S."/>
            <person name="Leebens-Mack J."/>
            <person name="Grimwood J."/>
            <person name="Schmutz J."/>
            <person name="Soltis P."/>
            <person name="Soltis D."/>
            <person name="Chen Z.-H."/>
        </authorList>
    </citation>
    <scope>NUCLEOTIDE SEQUENCE</scope>
    <source>
        <strain evidence="9">Whitten #5841</strain>
        <tissue evidence="9">Leaf</tissue>
    </source>
</reference>
<name>A0A8T2UL36_CERRI</name>
<comment type="catalytic activity">
    <reaction evidence="5">
        <text>alpha-D-glucose = beta-D-glucose</text>
        <dbReference type="Rhea" id="RHEA:10264"/>
        <dbReference type="ChEBI" id="CHEBI:15903"/>
        <dbReference type="ChEBI" id="CHEBI:17925"/>
        <dbReference type="EC" id="5.1.3.3"/>
    </reaction>
</comment>
<comment type="pathway">
    <text evidence="1 5">Carbohydrate metabolism; hexose metabolism.</text>
</comment>
<dbReference type="GO" id="GO:0006006">
    <property type="term" value="P:glucose metabolic process"/>
    <property type="evidence" value="ECO:0007669"/>
    <property type="project" value="TreeGrafter"/>
</dbReference>
<evidence type="ECO:0000313" key="10">
    <source>
        <dbReference type="Proteomes" id="UP000825935"/>
    </source>
</evidence>
<dbReference type="OMA" id="IYHHISR"/>
<dbReference type="Pfam" id="PF01263">
    <property type="entry name" value="Aldose_epim"/>
    <property type="match status" value="1"/>
</dbReference>
<dbReference type="AlphaFoldDB" id="A0A8T2UL36"/>
<dbReference type="Gene3D" id="2.70.98.10">
    <property type="match status" value="1"/>
</dbReference>
<feature type="active site" description="Proton donor" evidence="6">
    <location>
        <position position="187"/>
    </location>
</feature>
<dbReference type="InterPro" id="IPR047215">
    <property type="entry name" value="Galactose_mutarotase-like"/>
</dbReference>
<dbReference type="GO" id="GO:0004034">
    <property type="term" value="F:aldose 1-epimerase activity"/>
    <property type="evidence" value="ECO:0007669"/>
    <property type="project" value="UniProtKB-EC"/>
</dbReference>
<accession>A0A8T2UL36</accession>
<evidence type="ECO:0000256" key="2">
    <source>
        <dbReference type="ARBA" id="ARBA00006206"/>
    </source>
</evidence>
<protein>
    <recommendedName>
        <fullName evidence="5">Aldose 1-epimerase</fullName>
        <ecNumber evidence="5">5.1.3.3</ecNumber>
    </recommendedName>
</protein>
<feature type="binding site" evidence="8">
    <location>
        <begin position="84"/>
        <end position="85"/>
    </location>
    <ligand>
        <name>beta-D-galactose</name>
        <dbReference type="ChEBI" id="CHEBI:27667"/>
    </ligand>
</feature>
<evidence type="ECO:0000256" key="4">
    <source>
        <dbReference type="ARBA" id="ARBA00023277"/>
    </source>
</evidence>
<dbReference type="Proteomes" id="UP000825935">
    <property type="component" value="Chromosome 7"/>
</dbReference>
<dbReference type="PANTHER" id="PTHR10091:SF0">
    <property type="entry name" value="GALACTOSE MUTAROTASE"/>
    <property type="match status" value="1"/>
</dbReference>
<evidence type="ECO:0000256" key="6">
    <source>
        <dbReference type="PIRSR" id="PIRSR005096-1"/>
    </source>
</evidence>
<gene>
    <name evidence="9" type="ORF">KP509_07G098700</name>
</gene>
<proteinExistence type="inferred from homology"/>
<feature type="binding site" evidence="7">
    <location>
        <position position="253"/>
    </location>
    <ligand>
        <name>beta-D-galactose</name>
        <dbReference type="ChEBI" id="CHEBI:27667"/>
    </ligand>
</feature>
<evidence type="ECO:0000256" key="5">
    <source>
        <dbReference type="PIRNR" id="PIRNR005096"/>
    </source>
</evidence>
<evidence type="ECO:0000256" key="3">
    <source>
        <dbReference type="ARBA" id="ARBA00023235"/>
    </source>
</evidence>
<dbReference type="InterPro" id="IPR008183">
    <property type="entry name" value="Aldose_1/G6P_1-epimerase"/>
</dbReference>
<dbReference type="GO" id="GO:0033499">
    <property type="term" value="P:galactose catabolic process via UDP-galactose, Leloir pathway"/>
    <property type="evidence" value="ECO:0007669"/>
    <property type="project" value="TreeGrafter"/>
</dbReference>
<keyword evidence="10" id="KW-1185">Reference proteome</keyword>
<dbReference type="PANTHER" id="PTHR10091">
    <property type="entry name" value="ALDOSE-1-EPIMERASE"/>
    <property type="match status" value="1"/>
</dbReference>
<dbReference type="EMBL" id="CM035412">
    <property type="protein sequence ID" value="KAH7434054.1"/>
    <property type="molecule type" value="Genomic_DNA"/>
</dbReference>
<feature type="binding site" evidence="8">
    <location>
        <begin position="187"/>
        <end position="189"/>
    </location>
    <ligand>
        <name>beta-D-galactose</name>
        <dbReference type="ChEBI" id="CHEBI:27667"/>
    </ligand>
</feature>
<dbReference type="OrthoDB" id="274691at2759"/>
<evidence type="ECO:0000313" key="9">
    <source>
        <dbReference type="EMBL" id="KAH7434054.1"/>
    </source>
</evidence>
<feature type="active site" description="Proton acceptor" evidence="6">
    <location>
        <position position="320"/>
    </location>
</feature>
<dbReference type="PIRSF" id="PIRSF005096">
    <property type="entry name" value="GALM"/>
    <property type="match status" value="1"/>
</dbReference>
<sequence>MEGKESDSCATVEAFGFEGKAQLFTLQRGGVKLRVTNWGATIVSLVVPDRAGQYADVVLGFDTLTPYVDGTSPYFGSIIGRVANRISGAAFTLDGKEHMLTATSVNPNVTLHGGKKGFDKVLWGVKRFGCEPDPFVEFCYRSFDGEEGFPGDVDVSITYTLSGDFELRTEMEALPINKATPISLAQHTYWNLAGHDSGDILGHYVCIQASHITPVNEHLIPKGDYLPVHDTPFDFRNLRQIRESFGNVPGGYDHNYVLEKVDNDRNNVHFAARVKDMESGRVMDLFTNAPGIQFYTGNFISEMEGKNGSKYYKHSGLCLETQGFPNAVNQSNFVPVVYRPGQAYKHCMIHRFFTE</sequence>
<evidence type="ECO:0000256" key="7">
    <source>
        <dbReference type="PIRSR" id="PIRSR005096-2"/>
    </source>
</evidence>
<evidence type="ECO:0000256" key="1">
    <source>
        <dbReference type="ARBA" id="ARBA00005028"/>
    </source>
</evidence>
<organism evidence="9 10">
    <name type="scientific">Ceratopteris richardii</name>
    <name type="common">Triangle waterfern</name>
    <dbReference type="NCBI Taxonomy" id="49495"/>
    <lineage>
        <taxon>Eukaryota</taxon>
        <taxon>Viridiplantae</taxon>
        <taxon>Streptophyta</taxon>
        <taxon>Embryophyta</taxon>
        <taxon>Tracheophyta</taxon>
        <taxon>Polypodiopsida</taxon>
        <taxon>Polypodiidae</taxon>
        <taxon>Polypodiales</taxon>
        <taxon>Pteridineae</taxon>
        <taxon>Pteridaceae</taxon>
        <taxon>Parkerioideae</taxon>
        <taxon>Ceratopteris</taxon>
    </lineage>
</organism>
<keyword evidence="3 5" id="KW-0413">Isomerase</keyword>
<dbReference type="SUPFAM" id="SSF74650">
    <property type="entry name" value="Galactose mutarotase-like"/>
    <property type="match status" value="1"/>
</dbReference>
<keyword evidence="4 5" id="KW-0119">Carbohydrate metabolism</keyword>
<dbReference type="EC" id="5.1.3.3" evidence="5"/>
<comment type="similarity">
    <text evidence="2 5">Belongs to the aldose epimerase family.</text>
</comment>
<dbReference type="GO" id="GO:0030246">
    <property type="term" value="F:carbohydrate binding"/>
    <property type="evidence" value="ECO:0007669"/>
    <property type="project" value="InterPro"/>
</dbReference>
<dbReference type="CDD" id="cd09019">
    <property type="entry name" value="galactose_mutarotase_like"/>
    <property type="match status" value="1"/>
</dbReference>